<evidence type="ECO:0000256" key="2">
    <source>
        <dbReference type="ARBA" id="ARBA00022801"/>
    </source>
</evidence>
<dbReference type="GO" id="GO:0003796">
    <property type="term" value="F:lysozyme activity"/>
    <property type="evidence" value="ECO:0007669"/>
    <property type="project" value="InterPro"/>
</dbReference>
<comment type="caution">
    <text evidence="6">The sequence shown here is derived from an EMBL/GenBank/DDBJ whole genome shotgun (WGS) entry which is preliminary data.</text>
</comment>
<dbReference type="EMBL" id="BMIL01000008">
    <property type="protein sequence ID" value="GGC71083.1"/>
    <property type="molecule type" value="Genomic_DNA"/>
</dbReference>
<reference evidence="6" key="2">
    <citation type="submission" date="2020-09" db="EMBL/GenBank/DDBJ databases">
        <authorList>
            <person name="Sun Q."/>
            <person name="Zhou Y."/>
        </authorList>
    </citation>
    <scope>NUCLEOTIDE SEQUENCE</scope>
    <source>
        <strain evidence="6">CGMCC 1.15343</strain>
    </source>
</reference>
<dbReference type="GO" id="GO:0016052">
    <property type="term" value="P:carbohydrate catabolic process"/>
    <property type="evidence" value="ECO:0007669"/>
    <property type="project" value="TreeGrafter"/>
</dbReference>
<feature type="region of interest" description="Disordered" evidence="4">
    <location>
        <begin position="1"/>
        <end position="45"/>
    </location>
</feature>
<keyword evidence="7" id="KW-1185">Reference proteome</keyword>
<dbReference type="PROSITE" id="PS51904">
    <property type="entry name" value="GLYCOSYL_HYDROL_F25_2"/>
    <property type="match status" value="1"/>
</dbReference>
<dbReference type="SMART" id="SM00641">
    <property type="entry name" value="Glyco_25"/>
    <property type="match status" value="1"/>
</dbReference>
<keyword evidence="5" id="KW-0472">Membrane</keyword>
<keyword evidence="2" id="KW-0378">Hydrolase</keyword>
<gene>
    <name evidence="6" type="primary">yegX</name>
    <name evidence="6" type="ORF">GCM10011387_25730</name>
</gene>
<proteinExistence type="inferred from homology"/>
<dbReference type="Pfam" id="PF01183">
    <property type="entry name" value="Glyco_hydro_25"/>
    <property type="match status" value="1"/>
</dbReference>
<dbReference type="SUPFAM" id="SSF51445">
    <property type="entry name" value="(Trans)glycosidases"/>
    <property type="match status" value="1"/>
</dbReference>
<dbReference type="RefSeq" id="WP_229663621.1">
    <property type="nucleotide sequence ID" value="NZ_BMIL01000008.1"/>
</dbReference>
<dbReference type="GO" id="GO:0016998">
    <property type="term" value="P:cell wall macromolecule catabolic process"/>
    <property type="evidence" value="ECO:0007669"/>
    <property type="project" value="InterPro"/>
</dbReference>
<dbReference type="PANTHER" id="PTHR34135:SF2">
    <property type="entry name" value="LYSOZYME"/>
    <property type="match status" value="1"/>
</dbReference>
<organism evidence="6 7">
    <name type="scientific">Pedobacter quisquiliarum</name>
    <dbReference type="NCBI Taxonomy" id="1834438"/>
    <lineage>
        <taxon>Bacteria</taxon>
        <taxon>Pseudomonadati</taxon>
        <taxon>Bacteroidota</taxon>
        <taxon>Sphingobacteriia</taxon>
        <taxon>Sphingobacteriales</taxon>
        <taxon>Sphingobacteriaceae</taxon>
        <taxon>Pedobacter</taxon>
    </lineage>
</organism>
<dbReference type="Gene3D" id="3.20.20.80">
    <property type="entry name" value="Glycosidases"/>
    <property type="match status" value="1"/>
</dbReference>
<dbReference type="GO" id="GO:0009253">
    <property type="term" value="P:peptidoglycan catabolic process"/>
    <property type="evidence" value="ECO:0007669"/>
    <property type="project" value="InterPro"/>
</dbReference>
<dbReference type="CDD" id="cd06524">
    <property type="entry name" value="GH25_YegX-like"/>
    <property type="match status" value="1"/>
</dbReference>
<protein>
    <submittedName>
        <fullName evidence="6">Lysozyme</fullName>
    </submittedName>
</protein>
<accession>A0A916UHG4</accession>
<dbReference type="AlphaFoldDB" id="A0A916UHG4"/>
<evidence type="ECO:0000256" key="4">
    <source>
        <dbReference type="SAM" id="MobiDB-lite"/>
    </source>
</evidence>
<evidence type="ECO:0000256" key="3">
    <source>
        <dbReference type="ARBA" id="ARBA00023295"/>
    </source>
</evidence>
<keyword evidence="5" id="KW-1133">Transmembrane helix</keyword>
<evidence type="ECO:0000256" key="1">
    <source>
        <dbReference type="ARBA" id="ARBA00010646"/>
    </source>
</evidence>
<evidence type="ECO:0000256" key="5">
    <source>
        <dbReference type="SAM" id="Phobius"/>
    </source>
</evidence>
<dbReference type="InterPro" id="IPR002053">
    <property type="entry name" value="Glyco_hydro_25"/>
</dbReference>
<comment type="similarity">
    <text evidence="1">Belongs to the glycosyl hydrolase 25 family.</text>
</comment>
<evidence type="ECO:0000313" key="6">
    <source>
        <dbReference type="EMBL" id="GGC71083.1"/>
    </source>
</evidence>
<keyword evidence="3" id="KW-0326">Glycosidase</keyword>
<dbReference type="InterPro" id="IPR018077">
    <property type="entry name" value="Glyco_hydro_fam25_subgr"/>
</dbReference>
<reference evidence="6" key="1">
    <citation type="journal article" date="2014" name="Int. J. Syst. Evol. Microbiol.">
        <title>Complete genome sequence of Corynebacterium casei LMG S-19264T (=DSM 44701T), isolated from a smear-ripened cheese.</title>
        <authorList>
            <consortium name="US DOE Joint Genome Institute (JGI-PGF)"/>
            <person name="Walter F."/>
            <person name="Albersmeier A."/>
            <person name="Kalinowski J."/>
            <person name="Ruckert C."/>
        </authorList>
    </citation>
    <scope>NUCLEOTIDE SEQUENCE</scope>
    <source>
        <strain evidence="6">CGMCC 1.15343</strain>
    </source>
</reference>
<dbReference type="Proteomes" id="UP000651668">
    <property type="component" value="Unassembled WGS sequence"/>
</dbReference>
<name>A0A916UHG4_9SPHI</name>
<dbReference type="InterPro" id="IPR017853">
    <property type="entry name" value="GH"/>
</dbReference>
<dbReference type="PANTHER" id="PTHR34135">
    <property type="entry name" value="LYSOZYME"/>
    <property type="match status" value="1"/>
</dbReference>
<evidence type="ECO:0000313" key="7">
    <source>
        <dbReference type="Proteomes" id="UP000651668"/>
    </source>
</evidence>
<sequence>MPPPKKPNNHAALEDIPNPLRSGKPVRRSAPAPVRKAAPKKRSSKKKPLPAYVKFAVGALVLILLSPFYYGYIIKGFSSTWRWVLDIGEDPNYRTYNSFEIKIPVAYNIHGIDVSYYQGKIDWPKVRAMKEDGVQVSFAIIKATEGLASVDPYFQRNWREAAKVGIVCGAYHFFRPSKSGRQQARLFLQTVHFEQGDLPPVVDIEHLNGATPAEMRVELQAFLDHVEQKTKVKPIIYSGLTYYNDYLKGYFDAYPLWIAHYYKSELKIDSGANWFFWQHSDKARITGINHVVDFNAFRGDSTAFQSLLIK</sequence>
<keyword evidence="5" id="KW-0812">Transmembrane</keyword>
<feature type="transmembrane region" description="Helical" evidence="5">
    <location>
        <begin position="51"/>
        <end position="72"/>
    </location>
</feature>